<dbReference type="GO" id="GO:0008832">
    <property type="term" value="F:dGTPase activity"/>
    <property type="evidence" value="ECO:0007669"/>
    <property type="project" value="TreeGrafter"/>
</dbReference>
<dbReference type="Gene3D" id="3.30.70.2760">
    <property type="match status" value="1"/>
</dbReference>
<dbReference type="STRING" id="1344416.A0A139A4K3"/>
<dbReference type="InterPro" id="IPR006674">
    <property type="entry name" value="HD_domain"/>
</dbReference>
<dbReference type="GO" id="GO:0006203">
    <property type="term" value="P:dGTP catabolic process"/>
    <property type="evidence" value="ECO:0007669"/>
    <property type="project" value="TreeGrafter"/>
</dbReference>
<proteinExistence type="predicted"/>
<dbReference type="Gene3D" id="1.10.3210.10">
    <property type="entry name" value="Hypothetical protein af1432"/>
    <property type="match status" value="1"/>
</dbReference>
<feature type="region of interest" description="Disordered" evidence="1">
    <location>
        <begin position="571"/>
        <end position="590"/>
    </location>
</feature>
<dbReference type="PANTHER" id="PTHR11373:SF4">
    <property type="entry name" value="DEOXYNUCLEOSIDE TRIPHOSPHATE TRIPHOSPHOHYDROLASE SAMHD1"/>
    <property type="match status" value="1"/>
</dbReference>
<evidence type="ECO:0000313" key="3">
    <source>
        <dbReference type="EMBL" id="KXS11599.1"/>
    </source>
</evidence>
<feature type="region of interest" description="Disordered" evidence="1">
    <location>
        <begin position="524"/>
        <end position="565"/>
    </location>
</feature>
<gene>
    <name evidence="3" type="ORF">M427DRAFT_424613</name>
</gene>
<feature type="compositionally biased region" description="Basic and acidic residues" evidence="1">
    <location>
        <begin position="571"/>
        <end position="581"/>
    </location>
</feature>
<evidence type="ECO:0000313" key="4">
    <source>
        <dbReference type="Proteomes" id="UP000070544"/>
    </source>
</evidence>
<evidence type="ECO:0000259" key="2">
    <source>
        <dbReference type="SMART" id="SM00471"/>
    </source>
</evidence>
<keyword evidence="4" id="KW-1185">Reference proteome</keyword>
<dbReference type="Pfam" id="PF01966">
    <property type="entry name" value="HD"/>
    <property type="match status" value="1"/>
</dbReference>
<accession>A0A139A4K3</accession>
<dbReference type="SMART" id="SM00471">
    <property type="entry name" value="HDc"/>
    <property type="match status" value="1"/>
</dbReference>
<reference evidence="3 4" key="1">
    <citation type="journal article" date="2015" name="Genome Biol. Evol.">
        <title>Phylogenomic analyses indicate that early fungi evolved digesting cell walls of algal ancestors of land plants.</title>
        <authorList>
            <person name="Chang Y."/>
            <person name="Wang S."/>
            <person name="Sekimoto S."/>
            <person name="Aerts A.L."/>
            <person name="Choi C."/>
            <person name="Clum A."/>
            <person name="LaButti K.M."/>
            <person name="Lindquist E.A."/>
            <person name="Yee Ngan C."/>
            <person name="Ohm R.A."/>
            <person name="Salamov A.A."/>
            <person name="Grigoriev I.V."/>
            <person name="Spatafora J.W."/>
            <person name="Berbee M.L."/>
        </authorList>
    </citation>
    <scope>NUCLEOTIDE SEQUENCE [LARGE SCALE GENOMIC DNA]</scope>
    <source>
        <strain evidence="3 4">JEL478</strain>
    </source>
</reference>
<organism evidence="3 4">
    <name type="scientific">Gonapodya prolifera (strain JEL478)</name>
    <name type="common">Monoblepharis prolifera</name>
    <dbReference type="NCBI Taxonomy" id="1344416"/>
    <lineage>
        <taxon>Eukaryota</taxon>
        <taxon>Fungi</taxon>
        <taxon>Fungi incertae sedis</taxon>
        <taxon>Chytridiomycota</taxon>
        <taxon>Chytridiomycota incertae sedis</taxon>
        <taxon>Monoblepharidomycetes</taxon>
        <taxon>Monoblepharidales</taxon>
        <taxon>Gonapodyaceae</taxon>
        <taxon>Gonapodya</taxon>
    </lineage>
</organism>
<dbReference type="CDD" id="cd00077">
    <property type="entry name" value="HDc"/>
    <property type="match status" value="1"/>
</dbReference>
<feature type="region of interest" description="Disordered" evidence="1">
    <location>
        <begin position="477"/>
        <end position="497"/>
    </location>
</feature>
<feature type="compositionally biased region" description="Polar residues" evidence="1">
    <location>
        <begin position="538"/>
        <end position="548"/>
    </location>
</feature>
<dbReference type="Proteomes" id="UP000070544">
    <property type="component" value="Unassembled WGS sequence"/>
</dbReference>
<dbReference type="OrthoDB" id="9991235at2759"/>
<dbReference type="OMA" id="HEDMSER"/>
<dbReference type="EMBL" id="KQ965799">
    <property type="protein sequence ID" value="KXS11599.1"/>
    <property type="molecule type" value="Genomic_DNA"/>
</dbReference>
<protein>
    <submittedName>
        <fullName evidence="3">HD-domain/PDEase-like protein</fullName>
    </submittedName>
</protein>
<evidence type="ECO:0000256" key="1">
    <source>
        <dbReference type="SAM" id="MobiDB-lite"/>
    </source>
</evidence>
<dbReference type="PANTHER" id="PTHR11373">
    <property type="entry name" value="DEOXYNUCLEOSIDE TRIPHOSPHATE TRIPHOSPHOHYDROLASE"/>
    <property type="match status" value="1"/>
</dbReference>
<dbReference type="SUPFAM" id="SSF109604">
    <property type="entry name" value="HD-domain/PDEase-like"/>
    <property type="match status" value="1"/>
</dbReference>
<name>A0A139A4K3_GONPJ</name>
<dbReference type="InterPro" id="IPR050135">
    <property type="entry name" value="dGTPase-like"/>
</dbReference>
<dbReference type="AlphaFoldDB" id="A0A139A4K3"/>
<sequence>MQDHSEGTRRSAYIKSKIFHDPIHDDMEFPQEIVSFIDTPQFQRLRNIRQLGTSYYVFPGASHNRFEHSLGVCYLAGKQIDHFRTQQPHIHISEREKTCVMLAGLLHDLGHGILSHVFDGEFMPKARPTLKWKHEEWSQAMVNRLIEQNHINIEKPEVDLINKLIDGTKPKTGMENRFIFDIVSNKTNSIDVDKFDYIARDTRNVGVVGYDVSRLMNNSRILGSEIGYAYKQPEEIIDFFATRYRLHRRIYGHRAAKAIEFMHVDALLAADNVYGISESVISGDWEQFETFDDTIFNDIRRRGRTDERLKAAREILLRIDRRELYRFVDEYLIPTNLREHVTEKSGIITPRHIVGHMEASAGLKEEDIIIQFHRLAYHPLGDEVNPLKRVKFYAKYAPDQTHDIQPEAISNLMPEVFGEVKVRCFCRKNSLQAVHISQKAFRKHMEDLNKKFDKELLARMPGPFAPSQPHVLDAMDEDGEEDHAGTPHMGGVLAYTPTRPLSTQFNTVNHGSAGRNLPARTLFGSVSAPAGAGDDNNPFVSDPSSTPTRDGRTDSPGKRLTCNAALTVPEDAYKVKDEATPTKKKRKTMV</sequence>
<dbReference type="InterPro" id="IPR003607">
    <property type="entry name" value="HD/PDEase_dom"/>
</dbReference>
<dbReference type="GO" id="GO:0005634">
    <property type="term" value="C:nucleus"/>
    <property type="evidence" value="ECO:0007669"/>
    <property type="project" value="TreeGrafter"/>
</dbReference>
<feature type="domain" description="HD/PDEase" evidence="2">
    <location>
        <begin position="61"/>
        <end position="227"/>
    </location>
</feature>